<dbReference type="SUPFAM" id="SSF56112">
    <property type="entry name" value="Protein kinase-like (PK-like)"/>
    <property type="match status" value="1"/>
</dbReference>
<dbReference type="EC" id="2.7.11.1" evidence="1"/>
<keyword evidence="5" id="KW-0418">Kinase</keyword>
<reference evidence="11 12" key="1">
    <citation type="submission" date="2016-01" db="EMBL/GenBank/DDBJ databases">
        <title>Streptomyces amritsarensis strain MTCC 11845 genome sequencing and assembly.</title>
        <authorList>
            <person name="Sharma D."/>
            <person name="Nair G.R."/>
            <person name="Kaur G."/>
            <person name="Manhas R.K."/>
            <person name="Mayilraj S."/>
        </authorList>
    </citation>
    <scope>NUCLEOTIDE SEQUENCE [LARGE SCALE GENOMIC DNA]</scope>
    <source>
        <strain evidence="11 12">MTCC 11845</strain>
    </source>
</reference>
<keyword evidence="8" id="KW-0175">Coiled coil</keyword>
<feature type="compositionally biased region" description="Basic and acidic residues" evidence="9">
    <location>
        <begin position="505"/>
        <end position="515"/>
    </location>
</feature>
<evidence type="ECO:0000256" key="5">
    <source>
        <dbReference type="ARBA" id="ARBA00022777"/>
    </source>
</evidence>
<feature type="binding site" evidence="7">
    <location>
        <position position="45"/>
    </location>
    <ligand>
        <name>ATP</name>
        <dbReference type="ChEBI" id="CHEBI:30616"/>
    </ligand>
</feature>
<dbReference type="PROSITE" id="PS50011">
    <property type="entry name" value="PROTEIN_KINASE_DOM"/>
    <property type="match status" value="1"/>
</dbReference>
<comment type="caution">
    <text evidence="11">The sequence shown here is derived from an EMBL/GenBank/DDBJ whole genome shotgun (WGS) entry which is preliminary data.</text>
</comment>
<accession>A0ABX3G6L1</accession>
<protein>
    <recommendedName>
        <fullName evidence="1">non-specific serine/threonine protein kinase</fullName>
        <ecNumber evidence="1">2.7.11.1</ecNumber>
    </recommendedName>
</protein>
<keyword evidence="6 7" id="KW-0067">ATP-binding</keyword>
<keyword evidence="4 7" id="KW-0547">Nucleotide-binding</keyword>
<dbReference type="InterPro" id="IPR008271">
    <property type="entry name" value="Ser/Thr_kinase_AS"/>
</dbReference>
<dbReference type="PANTHER" id="PTHR43289:SF6">
    <property type="entry name" value="SERINE_THREONINE-PROTEIN KINASE NEKL-3"/>
    <property type="match status" value="1"/>
</dbReference>
<dbReference type="RefSeq" id="WP_076043945.1">
    <property type="nucleotide sequence ID" value="NZ_MQUR01000020.1"/>
</dbReference>
<evidence type="ECO:0000256" key="7">
    <source>
        <dbReference type="PROSITE-ProRule" id="PRU10141"/>
    </source>
</evidence>
<evidence type="ECO:0000256" key="6">
    <source>
        <dbReference type="ARBA" id="ARBA00022840"/>
    </source>
</evidence>
<dbReference type="PROSITE" id="PS00107">
    <property type="entry name" value="PROTEIN_KINASE_ATP"/>
    <property type="match status" value="1"/>
</dbReference>
<dbReference type="Gene3D" id="3.30.200.20">
    <property type="entry name" value="Phosphorylase Kinase, domain 1"/>
    <property type="match status" value="1"/>
</dbReference>
<dbReference type="Gene3D" id="1.10.510.10">
    <property type="entry name" value="Transferase(Phosphotransferase) domain 1"/>
    <property type="match status" value="1"/>
</dbReference>
<feature type="coiled-coil region" evidence="8">
    <location>
        <begin position="399"/>
        <end position="433"/>
    </location>
</feature>
<evidence type="ECO:0000256" key="8">
    <source>
        <dbReference type="SAM" id="Coils"/>
    </source>
</evidence>
<dbReference type="Pfam" id="PF00069">
    <property type="entry name" value="Pkinase"/>
    <property type="match status" value="1"/>
</dbReference>
<feature type="region of interest" description="Disordered" evidence="9">
    <location>
        <begin position="282"/>
        <end position="305"/>
    </location>
</feature>
<sequence>MRGGLAERDTLIDRRYRLGTVLGAGGMGEVWEALDTRMQRQVAVKLILPEPGPRETEVELRFQREVRAAALPNEHTVAVHDCGTARLGGRRLLYLVMERLHGITLDEAFRRPSGVPWPELVDWAARIAAALSAAHAQNLVHRDIKPQNVVLTSTGAVKVLDFGVAAFLGDTLRAAPLTPDGTGPGTPWYMSPEQCRGDAVIDHRADLYSLGCLLYEGLAGTPPFTATTFHGVLYRQVHEEAPEPLVDGVPSRLLDLVMRLLAKDPADRPPDADTVARELEQARGEHLREREAARERAAREEADRIEQDARARARVLERKAAENALRVLTEAEQDRAEAAELRARAEQARAEALRDAESAAGLRAWALETDRAARKTQEEAAARLREVDFVHEEARALATRAAAALAEELRERRERAEQDLAQWEAEAEERVARAEEYAQGCWLEAERALDDADEQARFVRLDARRWAEGLVAEARAEARRLREETAWQLDAERADLSRHLETALRRLGRAGDRPVHAPPGPVEKPGGGPPR</sequence>
<name>A0ABX3G6L1_9ACTN</name>
<keyword evidence="3" id="KW-0808">Transferase</keyword>
<evidence type="ECO:0000259" key="10">
    <source>
        <dbReference type="PROSITE" id="PS50011"/>
    </source>
</evidence>
<dbReference type="PANTHER" id="PTHR43289">
    <property type="entry name" value="MITOGEN-ACTIVATED PROTEIN KINASE KINASE KINASE 20-RELATED"/>
    <property type="match status" value="1"/>
</dbReference>
<evidence type="ECO:0000256" key="9">
    <source>
        <dbReference type="SAM" id="MobiDB-lite"/>
    </source>
</evidence>
<evidence type="ECO:0000256" key="4">
    <source>
        <dbReference type="ARBA" id="ARBA00022741"/>
    </source>
</evidence>
<evidence type="ECO:0000313" key="11">
    <source>
        <dbReference type="EMBL" id="OLZ68668.1"/>
    </source>
</evidence>
<feature type="compositionally biased region" description="Pro residues" evidence="9">
    <location>
        <begin position="516"/>
        <end position="531"/>
    </location>
</feature>
<dbReference type="InterPro" id="IPR017441">
    <property type="entry name" value="Protein_kinase_ATP_BS"/>
</dbReference>
<feature type="domain" description="Protein kinase" evidence="10">
    <location>
        <begin position="16"/>
        <end position="280"/>
    </location>
</feature>
<dbReference type="CDD" id="cd14014">
    <property type="entry name" value="STKc_PknB_like"/>
    <property type="match status" value="1"/>
</dbReference>
<gene>
    <name evidence="11" type="ORF">AVW11_11635</name>
</gene>
<proteinExistence type="predicted"/>
<keyword evidence="12" id="KW-1185">Reference proteome</keyword>
<keyword evidence="2" id="KW-0723">Serine/threonine-protein kinase</keyword>
<dbReference type="SMART" id="SM00220">
    <property type="entry name" value="S_TKc"/>
    <property type="match status" value="1"/>
</dbReference>
<dbReference type="InterPro" id="IPR011009">
    <property type="entry name" value="Kinase-like_dom_sf"/>
</dbReference>
<evidence type="ECO:0000256" key="1">
    <source>
        <dbReference type="ARBA" id="ARBA00012513"/>
    </source>
</evidence>
<dbReference type="PROSITE" id="PS00108">
    <property type="entry name" value="PROTEIN_KINASE_ST"/>
    <property type="match status" value="1"/>
</dbReference>
<dbReference type="Proteomes" id="UP000187151">
    <property type="component" value="Unassembled WGS sequence"/>
</dbReference>
<dbReference type="EMBL" id="MQUR01000020">
    <property type="protein sequence ID" value="OLZ68668.1"/>
    <property type="molecule type" value="Genomic_DNA"/>
</dbReference>
<evidence type="ECO:0000256" key="3">
    <source>
        <dbReference type="ARBA" id="ARBA00022679"/>
    </source>
</evidence>
<dbReference type="InterPro" id="IPR000719">
    <property type="entry name" value="Prot_kinase_dom"/>
</dbReference>
<feature type="region of interest" description="Disordered" evidence="9">
    <location>
        <begin position="505"/>
        <end position="531"/>
    </location>
</feature>
<organism evidence="11 12">
    <name type="scientific">Streptomyces amritsarensis</name>
    <dbReference type="NCBI Taxonomy" id="681158"/>
    <lineage>
        <taxon>Bacteria</taxon>
        <taxon>Bacillati</taxon>
        <taxon>Actinomycetota</taxon>
        <taxon>Actinomycetes</taxon>
        <taxon>Kitasatosporales</taxon>
        <taxon>Streptomycetaceae</taxon>
        <taxon>Streptomyces</taxon>
    </lineage>
</organism>
<evidence type="ECO:0000313" key="12">
    <source>
        <dbReference type="Proteomes" id="UP000187151"/>
    </source>
</evidence>
<evidence type="ECO:0000256" key="2">
    <source>
        <dbReference type="ARBA" id="ARBA00022527"/>
    </source>
</evidence>